<keyword evidence="1" id="KW-0813">Transport</keyword>
<dbReference type="InterPro" id="IPR015856">
    <property type="entry name" value="ABC_transpr_CbiO/EcfA_su"/>
</dbReference>
<dbReference type="InterPro" id="IPR003593">
    <property type="entry name" value="AAA+_ATPase"/>
</dbReference>
<dbReference type="PANTHER" id="PTHR43553">
    <property type="entry name" value="HEAVY METAL TRANSPORTER"/>
    <property type="match status" value="1"/>
</dbReference>
<evidence type="ECO:0000259" key="5">
    <source>
        <dbReference type="PROSITE" id="PS50893"/>
    </source>
</evidence>
<dbReference type="SUPFAM" id="SSF52540">
    <property type="entry name" value="P-loop containing nucleoside triphosphate hydrolases"/>
    <property type="match status" value="1"/>
</dbReference>
<organism evidence="6 7">
    <name type="scientific">Pseudorhodoferax soli</name>
    <dbReference type="NCBI Taxonomy" id="545864"/>
    <lineage>
        <taxon>Bacteria</taxon>
        <taxon>Pseudomonadati</taxon>
        <taxon>Pseudomonadota</taxon>
        <taxon>Betaproteobacteria</taxon>
        <taxon>Burkholderiales</taxon>
        <taxon>Comamonadaceae</taxon>
    </lineage>
</organism>
<comment type="caution">
    <text evidence="6">The sequence shown here is derived from an EMBL/GenBank/DDBJ whole genome shotgun (WGS) entry which is preliminary data.</text>
</comment>
<evidence type="ECO:0000313" key="6">
    <source>
        <dbReference type="EMBL" id="RCW76143.1"/>
    </source>
</evidence>
<evidence type="ECO:0000256" key="1">
    <source>
        <dbReference type="ARBA" id="ARBA00022448"/>
    </source>
</evidence>
<dbReference type="GO" id="GO:0005524">
    <property type="term" value="F:ATP binding"/>
    <property type="evidence" value="ECO:0007669"/>
    <property type="project" value="UniProtKB-KW"/>
</dbReference>
<proteinExistence type="predicted"/>
<evidence type="ECO:0000256" key="2">
    <source>
        <dbReference type="ARBA" id="ARBA00022475"/>
    </source>
</evidence>
<dbReference type="CDD" id="cd03225">
    <property type="entry name" value="ABC_cobalt_CbiO_domain1"/>
    <property type="match status" value="1"/>
</dbReference>
<evidence type="ECO:0000313" key="7">
    <source>
        <dbReference type="Proteomes" id="UP000252884"/>
    </source>
</evidence>
<accession>A0A368Y787</accession>
<evidence type="ECO:0000256" key="3">
    <source>
        <dbReference type="ARBA" id="ARBA00022741"/>
    </source>
</evidence>
<dbReference type="InterPro" id="IPR017871">
    <property type="entry name" value="ABC_transporter-like_CS"/>
</dbReference>
<dbReference type="Pfam" id="PF00005">
    <property type="entry name" value="ABC_tran"/>
    <property type="match status" value="1"/>
</dbReference>
<dbReference type="InterPro" id="IPR050095">
    <property type="entry name" value="ECF_ABC_transporter_ATP-bd"/>
</dbReference>
<protein>
    <submittedName>
        <fullName evidence="6">Cobalt/nickel transport system ATP-binding protein</fullName>
    </submittedName>
</protein>
<keyword evidence="3" id="KW-0547">Nucleotide-binding</keyword>
<dbReference type="EMBL" id="QPJK01000001">
    <property type="protein sequence ID" value="RCW76143.1"/>
    <property type="molecule type" value="Genomic_DNA"/>
</dbReference>
<dbReference type="AlphaFoldDB" id="A0A368Y787"/>
<reference evidence="6 7" key="1">
    <citation type="submission" date="2018-07" db="EMBL/GenBank/DDBJ databases">
        <title>Genomic Encyclopedia of Type Strains, Phase IV (KMG-IV): sequencing the most valuable type-strain genomes for metagenomic binning, comparative biology and taxonomic classification.</title>
        <authorList>
            <person name="Goeker M."/>
        </authorList>
    </citation>
    <scope>NUCLEOTIDE SEQUENCE [LARGE SCALE GENOMIC DNA]</scope>
    <source>
        <strain evidence="6 7">DSM 21634</strain>
    </source>
</reference>
<sequence length="236" mass="25591">MIELEQAAFGWPEAAPVWAEVSLRVQPGEKLVLLGANGGGKSTLLQLLGALVFPTAGRYRYDGEAVTPARARRTDWARRFRREVGLLFQHPEAMLFNPTVRDEIGYGPRRLGLPDAERRIGEWAARLRIDHLLDKPPFLLSGGEKQRLALACVLVMEPRLLLLDEPLAHLDPRTAGFLLDWLAQSPATVITSTHQLASAPRLGARALVLAGGGLAHDGPLAAALADTALLARAELA</sequence>
<dbReference type="PROSITE" id="PS00211">
    <property type="entry name" value="ABC_TRANSPORTER_1"/>
    <property type="match status" value="1"/>
</dbReference>
<dbReference type="SMART" id="SM00382">
    <property type="entry name" value="AAA"/>
    <property type="match status" value="1"/>
</dbReference>
<dbReference type="GO" id="GO:0042626">
    <property type="term" value="F:ATPase-coupled transmembrane transporter activity"/>
    <property type="evidence" value="ECO:0007669"/>
    <property type="project" value="TreeGrafter"/>
</dbReference>
<dbReference type="GO" id="GO:0043190">
    <property type="term" value="C:ATP-binding cassette (ABC) transporter complex"/>
    <property type="evidence" value="ECO:0007669"/>
    <property type="project" value="TreeGrafter"/>
</dbReference>
<keyword evidence="2" id="KW-1003">Cell membrane</keyword>
<dbReference type="Gene3D" id="3.40.50.300">
    <property type="entry name" value="P-loop containing nucleotide triphosphate hydrolases"/>
    <property type="match status" value="1"/>
</dbReference>
<dbReference type="InterPro" id="IPR003439">
    <property type="entry name" value="ABC_transporter-like_ATP-bd"/>
</dbReference>
<keyword evidence="4 6" id="KW-0067">ATP-binding</keyword>
<evidence type="ECO:0000256" key="4">
    <source>
        <dbReference type="ARBA" id="ARBA00022840"/>
    </source>
</evidence>
<gene>
    <name evidence="6" type="ORF">DES41_101748</name>
</gene>
<dbReference type="Proteomes" id="UP000252884">
    <property type="component" value="Unassembled WGS sequence"/>
</dbReference>
<dbReference type="RefSeq" id="WP_114466025.1">
    <property type="nucleotide sequence ID" value="NZ_QPJK01000001.1"/>
</dbReference>
<keyword evidence="7" id="KW-1185">Reference proteome</keyword>
<dbReference type="InterPro" id="IPR027417">
    <property type="entry name" value="P-loop_NTPase"/>
</dbReference>
<name>A0A368Y787_9BURK</name>
<dbReference type="OrthoDB" id="5292475at2"/>
<feature type="domain" description="ABC transporter" evidence="5">
    <location>
        <begin position="2"/>
        <end position="236"/>
    </location>
</feature>
<dbReference type="GO" id="GO:0016887">
    <property type="term" value="F:ATP hydrolysis activity"/>
    <property type="evidence" value="ECO:0007669"/>
    <property type="project" value="InterPro"/>
</dbReference>
<keyword evidence="2" id="KW-0472">Membrane</keyword>
<dbReference type="PROSITE" id="PS50893">
    <property type="entry name" value="ABC_TRANSPORTER_2"/>
    <property type="match status" value="1"/>
</dbReference>